<dbReference type="SUPFAM" id="SSF52518">
    <property type="entry name" value="Thiamin diphosphate-binding fold (THDP-binding)"/>
    <property type="match status" value="1"/>
</dbReference>
<evidence type="ECO:0000313" key="5">
    <source>
        <dbReference type="EMBL" id="MCU6762984.1"/>
    </source>
</evidence>
<keyword evidence="3" id="KW-0786">Thiamine pyrophosphate</keyword>
<dbReference type="Gene3D" id="3.40.50.970">
    <property type="match status" value="1"/>
</dbReference>
<protein>
    <submittedName>
        <fullName evidence="5">Thiamine pyrophosphate-dependent dehydrogenase E1 component subunit alpha</fullName>
    </submittedName>
</protein>
<dbReference type="CDD" id="cd02000">
    <property type="entry name" value="TPP_E1_PDC_ADC_BCADC"/>
    <property type="match status" value="1"/>
</dbReference>
<dbReference type="InterPro" id="IPR001017">
    <property type="entry name" value="DH_E1"/>
</dbReference>
<dbReference type="InterPro" id="IPR029061">
    <property type="entry name" value="THDP-binding"/>
</dbReference>
<evidence type="ECO:0000259" key="4">
    <source>
        <dbReference type="Pfam" id="PF00676"/>
    </source>
</evidence>
<proteinExistence type="predicted"/>
<organism evidence="5 6">
    <name type="scientific">Brotonthovivens ammoniilytica</name>
    <dbReference type="NCBI Taxonomy" id="2981725"/>
    <lineage>
        <taxon>Bacteria</taxon>
        <taxon>Bacillati</taxon>
        <taxon>Bacillota</taxon>
        <taxon>Clostridia</taxon>
        <taxon>Lachnospirales</taxon>
        <taxon>Lachnospiraceae</taxon>
        <taxon>Brotonthovivens</taxon>
    </lineage>
</organism>
<evidence type="ECO:0000313" key="6">
    <source>
        <dbReference type="Proteomes" id="UP001652442"/>
    </source>
</evidence>
<dbReference type="EMBL" id="JAOQJQ010000005">
    <property type="protein sequence ID" value="MCU6762984.1"/>
    <property type="molecule type" value="Genomic_DNA"/>
</dbReference>
<dbReference type="InterPro" id="IPR050642">
    <property type="entry name" value="PDH_E1_Alpha_Subunit"/>
</dbReference>
<name>A0ABT2TLA0_9FIRM</name>
<keyword evidence="2" id="KW-0560">Oxidoreductase</keyword>
<dbReference type="Pfam" id="PF00676">
    <property type="entry name" value="E1_dh"/>
    <property type="match status" value="1"/>
</dbReference>
<evidence type="ECO:0000256" key="3">
    <source>
        <dbReference type="ARBA" id="ARBA00023052"/>
    </source>
</evidence>
<feature type="domain" description="Dehydrogenase E1 component" evidence="4">
    <location>
        <begin position="17"/>
        <end position="307"/>
    </location>
</feature>
<reference evidence="5 6" key="1">
    <citation type="journal article" date="2021" name="ISME Commun">
        <title>Automated analysis of genomic sequences facilitates high-throughput and comprehensive description of bacteria.</title>
        <authorList>
            <person name="Hitch T.C.A."/>
        </authorList>
    </citation>
    <scope>NUCLEOTIDE SEQUENCE [LARGE SCALE GENOMIC DNA]</scope>
    <source>
        <strain evidence="5 6">Sanger_109</strain>
    </source>
</reference>
<dbReference type="PANTHER" id="PTHR11516:SF60">
    <property type="entry name" value="PYRUVATE DEHYDROGENASE E1 COMPONENT SUBUNIT ALPHA"/>
    <property type="match status" value="1"/>
</dbReference>
<dbReference type="Proteomes" id="UP001652442">
    <property type="component" value="Unassembled WGS sequence"/>
</dbReference>
<evidence type="ECO:0000256" key="2">
    <source>
        <dbReference type="ARBA" id="ARBA00023002"/>
    </source>
</evidence>
<evidence type="ECO:0000256" key="1">
    <source>
        <dbReference type="ARBA" id="ARBA00001964"/>
    </source>
</evidence>
<keyword evidence="6" id="KW-1185">Reference proteome</keyword>
<gene>
    <name evidence="5" type="ORF">OCV88_11705</name>
</gene>
<comment type="cofactor">
    <cofactor evidence="1">
        <name>thiamine diphosphate</name>
        <dbReference type="ChEBI" id="CHEBI:58937"/>
    </cofactor>
</comment>
<accession>A0ABT2TLA0</accession>
<sequence>MTKQQKKEKAKEFYTIMYRTRRFEEEVFEFYKRGLMPGLAHLYLGEEAVAAGVCGALEERDFIGSTHRGHGHLVARGADLNRMMAEILGKEAGYSKGKGGSMHIMAMDKGILGANGIVGGEIPIATGSAYASLYKGTDEVTVCFFGDSAANEGTFHESINMAAAWNLPIVYIVENNLYGISVDIRRVTKEHHIAKRAAGYGIEGITIDGNDVFQVYEEAVKAVEKARRGEGPTIIECMTYRWQGHHVGDPGVYRPDEEVAEWKEKEPLGRLKELGILTQQEMDEIAEEVEKEIQEACRFAEESPYPDMAEAYTDVFVD</sequence>
<comment type="caution">
    <text evidence="5">The sequence shown here is derived from an EMBL/GenBank/DDBJ whole genome shotgun (WGS) entry which is preliminary data.</text>
</comment>
<dbReference type="PANTHER" id="PTHR11516">
    <property type="entry name" value="PYRUVATE DEHYDROGENASE E1 COMPONENT, ALPHA SUBUNIT BACTERIAL AND ORGANELLAR"/>
    <property type="match status" value="1"/>
</dbReference>